<keyword evidence="2" id="KW-0378">Hydrolase</keyword>
<feature type="transmembrane region" description="Helical" evidence="3">
    <location>
        <begin position="51"/>
        <end position="74"/>
    </location>
</feature>
<feature type="domain" description="AB hydrolase-1" evidence="4">
    <location>
        <begin position="158"/>
        <end position="424"/>
    </location>
</feature>
<dbReference type="InterPro" id="IPR000073">
    <property type="entry name" value="AB_hydrolase_1"/>
</dbReference>
<gene>
    <name evidence="5" type="ORF">GCM10011351_07110</name>
</gene>
<dbReference type="AlphaFoldDB" id="A0A917THR5"/>
<dbReference type="RefSeq" id="WP_188618775.1">
    <property type="nucleotide sequence ID" value="NZ_BMLG01000001.1"/>
</dbReference>
<dbReference type="PANTHER" id="PTHR43798:SF33">
    <property type="entry name" value="HYDROLASE, PUTATIVE (AFU_ORTHOLOGUE AFUA_2G14860)-RELATED"/>
    <property type="match status" value="1"/>
</dbReference>
<dbReference type="Gene3D" id="3.40.50.1820">
    <property type="entry name" value="alpha/beta hydrolase"/>
    <property type="match status" value="1"/>
</dbReference>
<dbReference type="GO" id="GO:0016020">
    <property type="term" value="C:membrane"/>
    <property type="evidence" value="ECO:0007669"/>
    <property type="project" value="TreeGrafter"/>
</dbReference>
<comment type="similarity">
    <text evidence="1">Belongs to the peptidase S33 family.</text>
</comment>
<accession>A0A917THR5</accession>
<dbReference type="InterPro" id="IPR002410">
    <property type="entry name" value="Peptidase_S33"/>
</dbReference>
<evidence type="ECO:0000256" key="2">
    <source>
        <dbReference type="ARBA" id="ARBA00022801"/>
    </source>
</evidence>
<evidence type="ECO:0000313" key="6">
    <source>
        <dbReference type="Proteomes" id="UP000618460"/>
    </source>
</evidence>
<evidence type="ECO:0000313" key="5">
    <source>
        <dbReference type="EMBL" id="GGM23900.1"/>
    </source>
</evidence>
<reference evidence="5" key="1">
    <citation type="journal article" date="2014" name="Int. J. Syst. Evol. Microbiol.">
        <title>Complete genome sequence of Corynebacterium casei LMG S-19264T (=DSM 44701T), isolated from a smear-ripened cheese.</title>
        <authorList>
            <consortium name="US DOE Joint Genome Institute (JGI-PGF)"/>
            <person name="Walter F."/>
            <person name="Albersmeier A."/>
            <person name="Kalinowski J."/>
            <person name="Ruckert C."/>
        </authorList>
    </citation>
    <scope>NUCLEOTIDE SEQUENCE</scope>
    <source>
        <strain evidence="5">CGMCC 1.6333</strain>
    </source>
</reference>
<reference evidence="5" key="2">
    <citation type="submission" date="2020-09" db="EMBL/GenBank/DDBJ databases">
        <authorList>
            <person name="Sun Q."/>
            <person name="Zhou Y."/>
        </authorList>
    </citation>
    <scope>NUCLEOTIDE SEQUENCE</scope>
    <source>
        <strain evidence="5">CGMCC 1.6333</strain>
    </source>
</reference>
<sequence length="442" mass="50621">MKNNASDESRKGGMLKKRVISLLLITIVIFLVYAFIRPILIHFGLASTIELTIAIILLFIFIITIIILLIKSLLMTFKLLIKKKRPEWKPIKSQLLYAGYILTVLFLMIITSQWFAYTPSVKGDDGKVIENSIASLEQISLNNSKQWISIRSHDEKNPVLLFLAGGPGGTQMAATREQLSELERQFTIVNWDQPGSGKSYHAVDLEDLTPERYIKDAQQLTLYLRDRFKQDKIYVMGESWGSALGIMLVNEYPKLYHAFIGTGQMVDFKETEEIDYELAKQIATDSGDTEKVLELEEQGPPPYYGKDVVWKESAYLMYLSDYMAKDPNIINGGYNTIGDILGPEYGLYDKLNFLRGVAYTFNHVYQQLYEVDLRKQAVKLDVPVYFLIGRHDINAPISITEEYFGMIEAPEKELIWFEHSGHSPWINETDKFVNTVVDCFLN</sequence>
<dbReference type="GO" id="GO:0006508">
    <property type="term" value="P:proteolysis"/>
    <property type="evidence" value="ECO:0007669"/>
    <property type="project" value="InterPro"/>
</dbReference>
<dbReference type="Proteomes" id="UP000618460">
    <property type="component" value="Unassembled WGS sequence"/>
</dbReference>
<dbReference type="GO" id="GO:0004177">
    <property type="term" value="F:aminopeptidase activity"/>
    <property type="evidence" value="ECO:0007669"/>
    <property type="project" value="UniProtKB-EC"/>
</dbReference>
<dbReference type="PRINTS" id="PR00793">
    <property type="entry name" value="PROAMNOPTASE"/>
</dbReference>
<feature type="transmembrane region" description="Helical" evidence="3">
    <location>
        <begin position="95"/>
        <end position="117"/>
    </location>
</feature>
<proteinExistence type="inferred from homology"/>
<evidence type="ECO:0000259" key="4">
    <source>
        <dbReference type="Pfam" id="PF00561"/>
    </source>
</evidence>
<keyword evidence="3" id="KW-1133">Transmembrane helix</keyword>
<dbReference type="InterPro" id="IPR029058">
    <property type="entry name" value="AB_hydrolase_fold"/>
</dbReference>
<dbReference type="InterPro" id="IPR050266">
    <property type="entry name" value="AB_hydrolase_sf"/>
</dbReference>
<dbReference type="PANTHER" id="PTHR43798">
    <property type="entry name" value="MONOACYLGLYCEROL LIPASE"/>
    <property type="match status" value="1"/>
</dbReference>
<dbReference type="EMBL" id="BMLG01000001">
    <property type="protein sequence ID" value="GGM23900.1"/>
    <property type="molecule type" value="Genomic_DNA"/>
</dbReference>
<evidence type="ECO:0000256" key="1">
    <source>
        <dbReference type="ARBA" id="ARBA00010088"/>
    </source>
</evidence>
<keyword evidence="3" id="KW-0472">Membrane</keyword>
<keyword evidence="3" id="KW-0812">Transmembrane</keyword>
<evidence type="ECO:0000256" key="3">
    <source>
        <dbReference type="SAM" id="Phobius"/>
    </source>
</evidence>
<name>A0A917THR5_9BACI</name>
<dbReference type="SUPFAM" id="SSF53474">
    <property type="entry name" value="alpha/beta-Hydrolases"/>
    <property type="match status" value="1"/>
</dbReference>
<keyword evidence="6" id="KW-1185">Reference proteome</keyword>
<feature type="transmembrane region" description="Helical" evidence="3">
    <location>
        <begin position="20"/>
        <end position="45"/>
    </location>
</feature>
<protein>
    <recommendedName>
        <fullName evidence="4">AB hydrolase-1 domain-containing protein</fullName>
    </recommendedName>
</protein>
<dbReference type="Pfam" id="PF00561">
    <property type="entry name" value="Abhydrolase_1"/>
    <property type="match status" value="1"/>
</dbReference>
<comment type="caution">
    <text evidence="5">The sequence shown here is derived from an EMBL/GenBank/DDBJ whole genome shotgun (WGS) entry which is preliminary data.</text>
</comment>
<organism evidence="5 6">
    <name type="scientific">Paraliobacillus quinghaiensis</name>
    <dbReference type="NCBI Taxonomy" id="470815"/>
    <lineage>
        <taxon>Bacteria</taxon>
        <taxon>Bacillati</taxon>
        <taxon>Bacillota</taxon>
        <taxon>Bacilli</taxon>
        <taxon>Bacillales</taxon>
        <taxon>Bacillaceae</taxon>
        <taxon>Paraliobacillus</taxon>
    </lineage>
</organism>